<gene>
    <name evidence="1" type="ORF">PIB30_038867</name>
</gene>
<name>A0ABU6WE38_9FABA</name>
<reference evidence="1 2" key="1">
    <citation type="journal article" date="2023" name="Plants (Basel)">
        <title>Bridging the Gap: Combining Genomics and Transcriptomics Approaches to Understand Stylosanthes scabra, an Orphan Legume from the Brazilian Caatinga.</title>
        <authorList>
            <person name="Ferreira-Neto J.R.C."/>
            <person name="da Silva M.D."/>
            <person name="Binneck E."/>
            <person name="de Melo N.F."/>
            <person name="da Silva R.H."/>
            <person name="de Melo A.L.T.M."/>
            <person name="Pandolfi V."/>
            <person name="Bustamante F.O."/>
            <person name="Brasileiro-Vidal A.C."/>
            <person name="Benko-Iseppon A.M."/>
        </authorList>
    </citation>
    <scope>NUCLEOTIDE SEQUENCE [LARGE SCALE GENOMIC DNA]</scope>
    <source>
        <tissue evidence="1">Leaves</tissue>
    </source>
</reference>
<keyword evidence="2" id="KW-1185">Reference proteome</keyword>
<evidence type="ECO:0000313" key="1">
    <source>
        <dbReference type="EMBL" id="MED6183554.1"/>
    </source>
</evidence>
<organism evidence="1 2">
    <name type="scientific">Stylosanthes scabra</name>
    <dbReference type="NCBI Taxonomy" id="79078"/>
    <lineage>
        <taxon>Eukaryota</taxon>
        <taxon>Viridiplantae</taxon>
        <taxon>Streptophyta</taxon>
        <taxon>Embryophyta</taxon>
        <taxon>Tracheophyta</taxon>
        <taxon>Spermatophyta</taxon>
        <taxon>Magnoliopsida</taxon>
        <taxon>eudicotyledons</taxon>
        <taxon>Gunneridae</taxon>
        <taxon>Pentapetalae</taxon>
        <taxon>rosids</taxon>
        <taxon>fabids</taxon>
        <taxon>Fabales</taxon>
        <taxon>Fabaceae</taxon>
        <taxon>Papilionoideae</taxon>
        <taxon>50 kb inversion clade</taxon>
        <taxon>dalbergioids sensu lato</taxon>
        <taxon>Dalbergieae</taxon>
        <taxon>Pterocarpus clade</taxon>
        <taxon>Stylosanthes</taxon>
    </lineage>
</organism>
<sequence>MRVTHCDQRNSVFLVEGGKPGHMWDTESTVLWLTLGHVTVASSRHFVTHVIMQLLLVHRVYEIEFLSIPDENLWPQWMGSNLRPNLHMKWKNKERLVSTRIRNEMDMFERPEKKCGIYRQYGHTRRGCSNAPASAD</sequence>
<accession>A0ABU6WE38</accession>
<dbReference type="Proteomes" id="UP001341840">
    <property type="component" value="Unassembled WGS sequence"/>
</dbReference>
<protein>
    <submittedName>
        <fullName evidence="1">Uncharacterized protein</fullName>
    </submittedName>
</protein>
<proteinExistence type="predicted"/>
<dbReference type="EMBL" id="JASCZI010181445">
    <property type="protein sequence ID" value="MED6183554.1"/>
    <property type="molecule type" value="Genomic_DNA"/>
</dbReference>
<comment type="caution">
    <text evidence="1">The sequence shown here is derived from an EMBL/GenBank/DDBJ whole genome shotgun (WGS) entry which is preliminary data.</text>
</comment>
<evidence type="ECO:0000313" key="2">
    <source>
        <dbReference type="Proteomes" id="UP001341840"/>
    </source>
</evidence>